<dbReference type="InterPro" id="IPR029055">
    <property type="entry name" value="Ntn_hydrolases_N"/>
</dbReference>
<feature type="region of interest" description="Disordered" evidence="1">
    <location>
        <begin position="582"/>
        <end position="608"/>
    </location>
</feature>
<comment type="caution">
    <text evidence="3">The sequence shown here is derived from an EMBL/GenBank/DDBJ whole genome shotgun (WGS) entry which is preliminary data.</text>
</comment>
<dbReference type="EMBL" id="JBDIME010000008">
    <property type="protein sequence ID" value="MEN2790213.1"/>
    <property type="molecule type" value="Genomic_DNA"/>
</dbReference>
<dbReference type="Pfam" id="PF00733">
    <property type="entry name" value="Asn_synthase"/>
    <property type="match status" value="1"/>
</dbReference>
<reference evidence="3 4" key="1">
    <citation type="submission" date="2024-05" db="EMBL/GenBank/DDBJ databases">
        <authorList>
            <person name="Liu Q."/>
            <person name="Xin Y.-H."/>
        </authorList>
    </citation>
    <scope>NUCLEOTIDE SEQUENCE [LARGE SCALE GENOMIC DNA]</scope>
    <source>
        <strain evidence="3 4">CGMCC 1.10181</strain>
    </source>
</reference>
<sequence>MPAQYLILLSDDAETLSDGIARALRTGSLCVVFATDRVAVMANAACPAVALGSGRGVVLGRLFGRSDFAPITTLDPPTTSPDASSLPLLVDRYWGSYVAIEQGADRKAVVLRDPSGGLPVYHVSTNRLHAIASDAATLCVADLLHVEVAWENIGFQFRFPNQRSDETAICGLRELLPGFALVQDGGQVRAEARWSPWDHIANRPVGDRTASFDHLRMTIEGCIGALGRSYGRMLVGVSGGLDSSIIAAALARAGCEPECVTVATRHPEGDERHHARALCTALKLPFHEAQFAVAHVDPCRPSAPLLARPIGEPFLQSYDYLARRVADGQGMGAIFRGNGGDAVFCFMQNATPIVDRLLVEGPRPALWQTVRDACRMTGTSLPTMLFAALRKATAGPTSSANREDARFLLPTAGTGSVHAGHPWLAPRRGVPPGRATHVQWVMRVQRFAEGHRHPDDLDLICPLLAQPVIEQCLAIPSWEWIAGGINRATARRAFAGVLPRSVLERTVKGGPDAFCIELLDAYRSIVREQLMDGLLAAKGLIDRRAVERSLSYLGPPRDNDYLRLLALADAEAWARHWSTGAAPFSSGRSGRDAESAGRSSHSAASRVA</sequence>
<feature type="compositionally biased region" description="Low complexity" evidence="1">
    <location>
        <begin position="596"/>
        <end position="608"/>
    </location>
</feature>
<dbReference type="InterPro" id="IPR014729">
    <property type="entry name" value="Rossmann-like_a/b/a_fold"/>
</dbReference>
<evidence type="ECO:0000256" key="1">
    <source>
        <dbReference type="SAM" id="MobiDB-lite"/>
    </source>
</evidence>
<evidence type="ECO:0000313" key="3">
    <source>
        <dbReference type="EMBL" id="MEN2790213.1"/>
    </source>
</evidence>
<proteinExistence type="predicted"/>
<evidence type="ECO:0000313" key="4">
    <source>
        <dbReference type="Proteomes" id="UP001419910"/>
    </source>
</evidence>
<feature type="domain" description="Asparagine synthetase" evidence="2">
    <location>
        <begin position="236"/>
        <end position="574"/>
    </location>
</feature>
<keyword evidence="4" id="KW-1185">Reference proteome</keyword>
<dbReference type="SUPFAM" id="SSF52402">
    <property type="entry name" value="Adenine nucleotide alpha hydrolases-like"/>
    <property type="match status" value="1"/>
</dbReference>
<evidence type="ECO:0000259" key="2">
    <source>
        <dbReference type="Pfam" id="PF00733"/>
    </source>
</evidence>
<dbReference type="InterPro" id="IPR001962">
    <property type="entry name" value="Asn_synthase"/>
</dbReference>
<dbReference type="Gene3D" id="3.40.50.620">
    <property type="entry name" value="HUPs"/>
    <property type="match status" value="1"/>
</dbReference>
<dbReference type="Proteomes" id="UP001419910">
    <property type="component" value="Unassembled WGS sequence"/>
</dbReference>
<protein>
    <submittedName>
        <fullName evidence="3">Asparagine synthase-related protein</fullName>
    </submittedName>
</protein>
<gene>
    <name evidence="3" type="ORF">ABC974_11295</name>
</gene>
<dbReference type="RefSeq" id="WP_345840431.1">
    <property type="nucleotide sequence ID" value="NZ_JBDIME010000008.1"/>
</dbReference>
<name>A0ABU9Y326_9SPHN</name>
<organism evidence="3 4">
    <name type="scientific">Sphingomonas oligophenolica</name>
    <dbReference type="NCBI Taxonomy" id="301154"/>
    <lineage>
        <taxon>Bacteria</taxon>
        <taxon>Pseudomonadati</taxon>
        <taxon>Pseudomonadota</taxon>
        <taxon>Alphaproteobacteria</taxon>
        <taxon>Sphingomonadales</taxon>
        <taxon>Sphingomonadaceae</taxon>
        <taxon>Sphingomonas</taxon>
    </lineage>
</organism>
<accession>A0ABU9Y326</accession>
<dbReference type="SUPFAM" id="SSF56235">
    <property type="entry name" value="N-terminal nucleophile aminohydrolases (Ntn hydrolases)"/>
    <property type="match status" value="1"/>
</dbReference>